<dbReference type="Pfam" id="PF03358">
    <property type="entry name" value="FMN_red"/>
    <property type="match status" value="1"/>
</dbReference>
<dbReference type="InterPro" id="IPR029039">
    <property type="entry name" value="Flavoprotein-like_sf"/>
</dbReference>
<evidence type="ECO:0000313" key="3">
    <source>
        <dbReference type="Proteomes" id="UP000317557"/>
    </source>
</evidence>
<evidence type="ECO:0000259" key="1">
    <source>
        <dbReference type="Pfam" id="PF03358"/>
    </source>
</evidence>
<dbReference type="PANTHER" id="PTHR30543">
    <property type="entry name" value="CHROMATE REDUCTASE"/>
    <property type="match status" value="1"/>
</dbReference>
<dbReference type="Proteomes" id="UP000317557">
    <property type="component" value="Unassembled WGS sequence"/>
</dbReference>
<proteinExistence type="predicted"/>
<dbReference type="RefSeq" id="WP_142452992.1">
    <property type="nucleotide sequence ID" value="NZ_FXTP01000001.1"/>
</dbReference>
<dbReference type="SUPFAM" id="SSF52218">
    <property type="entry name" value="Flavoproteins"/>
    <property type="match status" value="1"/>
</dbReference>
<feature type="domain" description="NADPH-dependent FMN reductase-like" evidence="1">
    <location>
        <begin position="2"/>
        <end position="144"/>
    </location>
</feature>
<dbReference type="GO" id="GO:0016491">
    <property type="term" value="F:oxidoreductase activity"/>
    <property type="evidence" value="ECO:0007669"/>
    <property type="project" value="InterPro"/>
</dbReference>
<dbReference type="EMBL" id="FXTP01000001">
    <property type="protein sequence ID" value="SMO40900.1"/>
    <property type="molecule type" value="Genomic_DNA"/>
</dbReference>
<evidence type="ECO:0000313" key="2">
    <source>
        <dbReference type="EMBL" id="SMO40900.1"/>
    </source>
</evidence>
<dbReference type="GO" id="GO:0010181">
    <property type="term" value="F:FMN binding"/>
    <property type="evidence" value="ECO:0007669"/>
    <property type="project" value="TreeGrafter"/>
</dbReference>
<protein>
    <submittedName>
        <fullName evidence="2">Arsenical resistance protein ArsH</fullName>
    </submittedName>
</protein>
<dbReference type="InterPro" id="IPR050712">
    <property type="entry name" value="NAD(P)H-dep_reductase"/>
</dbReference>
<dbReference type="InterPro" id="IPR005025">
    <property type="entry name" value="FMN_Rdtase-like_dom"/>
</dbReference>
<dbReference type="AlphaFoldDB" id="A0A521B2A0"/>
<sequence>MLLFNGSLHNVDQDENSFLATVYDHVLQESQDNDLDVNQVDLSKTEVPFFDPYDQTAPEHVEHLIQQFSTEELQIWIAPLYHGSIPGVMKNALDWLQLTSKNESPYLTDKKIGLICISDGTFGIQGINAMTAIAHTLRAWVLPYSIPINKLEAQVRNPDHLASYYRSKIKLMVQLLKEESLKNSQSV</sequence>
<gene>
    <name evidence="2" type="ORF">SAMN06265219_101502</name>
</gene>
<dbReference type="OrthoDB" id="9812295at2"/>
<dbReference type="GO" id="GO:0005829">
    <property type="term" value="C:cytosol"/>
    <property type="evidence" value="ECO:0007669"/>
    <property type="project" value="TreeGrafter"/>
</dbReference>
<name>A0A521B2A0_9BACT</name>
<dbReference type="Gene3D" id="3.40.50.360">
    <property type="match status" value="1"/>
</dbReference>
<dbReference type="PANTHER" id="PTHR30543:SF21">
    <property type="entry name" value="NAD(P)H-DEPENDENT FMN REDUCTASE LOT6"/>
    <property type="match status" value="1"/>
</dbReference>
<reference evidence="2 3" key="1">
    <citation type="submission" date="2017-05" db="EMBL/GenBank/DDBJ databases">
        <authorList>
            <person name="Varghese N."/>
            <person name="Submissions S."/>
        </authorList>
    </citation>
    <scope>NUCLEOTIDE SEQUENCE [LARGE SCALE GENOMIC DNA]</scope>
    <source>
        <strain evidence="2 3">DSM 21985</strain>
    </source>
</reference>
<organism evidence="2 3">
    <name type="scientific">Gracilimonas mengyeensis</name>
    <dbReference type="NCBI Taxonomy" id="1302730"/>
    <lineage>
        <taxon>Bacteria</taxon>
        <taxon>Pseudomonadati</taxon>
        <taxon>Balneolota</taxon>
        <taxon>Balneolia</taxon>
        <taxon>Balneolales</taxon>
        <taxon>Balneolaceae</taxon>
        <taxon>Gracilimonas</taxon>
    </lineage>
</organism>
<keyword evidence="3" id="KW-1185">Reference proteome</keyword>
<accession>A0A521B2A0</accession>